<dbReference type="EMBL" id="JXTC01000428">
    <property type="protein sequence ID" value="PON54730.1"/>
    <property type="molecule type" value="Genomic_DNA"/>
</dbReference>
<dbReference type="InParanoid" id="A0A2P5C106"/>
<name>A0A2P5C106_TREOI</name>
<sequence length="58" mass="6478">MGLFPLSKPRIGDLWTVLVVSWSEIRSRQFASTKPPTLSDPSILRAAISPDKLINEIQ</sequence>
<keyword evidence="2" id="KW-1185">Reference proteome</keyword>
<accession>A0A2P5C106</accession>
<reference evidence="2" key="1">
    <citation type="submission" date="2016-06" db="EMBL/GenBank/DDBJ databases">
        <title>Parallel loss of symbiosis genes in relatives of nitrogen-fixing non-legume Parasponia.</title>
        <authorList>
            <person name="Van Velzen R."/>
            <person name="Holmer R."/>
            <person name="Bu F."/>
            <person name="Rutten L."/>
            <person name="Van Zeijl A."/>
            <person name="Liu W."/>
            <person name="Santuari L."/>
            <person name="Cao Q."/>
            <person name="Sharma T."/>
            <person name="Shen D."/>
            <person name="Roswanjaya Y."/>
            <person name="Wardhani T."/>
            <person name="Kalhor M.S."/>
            <person name="Jansen J."/>
            <person name="Van den Hoogen J."/>
            <person name="Gungor B."/>
            <person name="Hartog M."/>
            <person name="Hontelez J."/>
            <person name="Verver J."/>
            <person name="Yang W.-C."/>
            <person name="Schijlen E."/>
            <person name="Repin R."/>
            <person name="Schilthuizen M."/>
            <person name="Schranz E."/>
            <person name="Heidstra R."/>
            <person name="Miyata K."/>
            <person name="Fedorova E."/>
            <person name="Kohlen W."/>
            <person name="Bisseling T."/>
            <person name="Smit S."/>
            <person name="Geurts R."/>
        </authorList>
    </citation>
    <scope>NUCLEOTIDE SEQUENCE [LARGE SCALE GENOMIC DNA]</scope>
    <source>
        <strain evidence="2">cv. RG33-2</strain>
    </source>
</reference>
<evidence type="ECO:0000313" key="2">
    <source>
        <dbReference type="Proteomes" id="UP000237000"/>
    </source>
</evidence>
<comment type="caution">
    <text evidence="1">The sequence shown here is derived from an EMBL/GenBank/DDBJ whole genome shotgun (WGS) entry which is preliminary data.</text>
</comment>
<feature type="non-terminal residue" evidence="1">
    <location>
        <position position="58"/>
    </location>
</feature>
<organism evidence="1 2">
    <name type="scientific">Trema orientale</name>
    <name type="common">Charcoal tree</name>
    <name type="synonym">Celtis orientalis</name>
    <dbReference type="NCBI Taxonomy" id="63057"/>
    <lineage>
        <taxon>Eukaryota</taxon>
        <taxon>Viridiplantae</taxon>
        <taxon>Streptophyta</taxon>
        <taxon>Embryophyta</taxon>
        <taxon>Tracheophyta</taxon>
        <taxon>Spermatophyta</taxon>
        <taxon>Magnoliopsida</taxon>
        <taxon>eudicotyledons</taxon>
        <taxon>Gunneridae</taxon>
        <taxon>Pentapetalae</taxon>
        <taxon>rosids</taxon>
        <taxon>fabids</taxon>
        <taxon>Rosales</taxon>
        <taxon>Cannabaceae</taxon>
        <taxon>Trema</taxon>
    </lineage>
</organism>
<proteinExistence type="predicted"/>
<gene>
    <name evidence="1" type="ORF">TorRG33x02_301610</name>
</gene>
<evidence type="ECO:0000313" key="1">
    <source>
        <dbReference type="EMBL" id="PON54730.1"/>
    </source>
</evidence>
<protein>
    <submittedName>
        <fullName evidence="1">Uncharacterized protein</fullName>
    </submittedName>
</protein>
<dbReference type="Proteomes" id="UP000237000">
    <property type="component" value="Unassembled WGS sequence"/>
</dbReference>
<dbReference type="AlphaFoldDB" id="A0A2P5C106"/>